<dbReference type="EMBL" id="JRYR02000001">
    <property type="protein sequence ID" value="OHX65135.1"/>
    <property type="molecule type" value="Genomic_DNA"/>
</dbReference>
<evidence type="ECO:0000313" key="1">
    <source>
        <dbReference type="EMBL" id="OHX65135.1"/>
    </source>
</evidence>
<name>A0A1S1YWE7_FLAPC</name>
<dbReference type="RefSeq" id="WP_044226878.1">
    <property type="nucleotide sequence ID" value="NZ_JRYR02000001.1"/>
</dbReference>
<sequence>MNSDKLLKVGYYTINEFQTYENVTYYTLQEVDEEGEPIGDSETDQFIGSFMDTEYRSNIQELFKSIEIIGEEYGALDRFFRHEQSAHGLPPPTSLFSTILNVSDAEIPLRLYCLRVTEEVVILFNGGNKTAEKAQDCPNVAPHFNFANRAANSIDQLILSRDIQIDGKDLECSETIEL</sequence>
<accession>A0A1S1YWE7</accession>
<dbReference type="AlphaFoldDB" id="A0A1S1YWE7"/>
<dbReference type="STRING" id="915059.NH26_01580"/>
<keyword evidence="2" id="KW-1185">Reference proteome</keyword>
<comment type="caution">
    <text evidence="1">The sequence shown here is derived from an EMBL/GenBank/DDBJ whole genome shotgun (WGS) entry which is preliminary data.</text>
</comment>
<dbReference type="Proteomes" id="UP000179797">
    <property type="component" value="Unassembled WGS sequence"/>
</dbReference>
<reference evidence="1 2" key="1">
    <citation type="journal article" date="2012" name="Int. J. Syst. Evol. Microbiol.">
        <title>Flammeovirga pacifica sp. nov., isolated from deep-sea sediment.</title>
        <authorList>
            <person name="Xu H."/>
            <person name="Fu Y."/>
            <person name="Yang N."/>
            <person name="Ding Z."/>
            <person name="Lai Q."/>
            <person name="Zeng R."/>
        </authorList>
    </citation>
    <scope>NUCLEOTIDE SEQUENCE [LARGE SCALE GENOMIC DNA]</scope>
    <source>
        <strain evidence="2">DSM 24597 / LMG 26175 / WPAGA1</strain>
    </source>
</reference>
<proteinExistence type="predicted"/>
<organism evidence="1 2">
    <name type="scientific">Flammeovirga pacifica</name>
    <dbReference type="NCBI Taxonomy" id="915059"/>
    <lineage>
        <taxon>Bacteria</taxon>
        <taxon>Pseudomonadati</taxon>
        <taxon>Bacteroidota</taxon>
        <taxon>Cytophagia</taxon>
        <taxon>Cytophagales</taxon>
        <taxon>Flammeovirgaceae</taxon>
        <taxon>Flammeovirga</taxon>
    </lineage>
</organism>
<evidence type="ECO:0000313" key="2">
    <source>
        <dbReference type="Proteomes" id="UP000179797"/>
    </source>
</evidence>
<gene>
    <name evidence="1" type="ORF">NH26_01580</name>
</gene>
<dbReference type="OrthoDB" id="662471at2"/>
<protein>
    <submittedName>
        <fullName evidence="1">Uncharacterized protein</fullName>
    </submittedName>
</protein>